<dbReference type="EMBL" id="CP017146">
    <property type="protein sequence ID" value="QHO71172.1"/>
    <property type="molecule type" value="Genomic_DNA"/>
</dbReference>
<dbReference type="OrthoDB" id="2168082at2"/>
<reference evidence="1 2" key="1">
    <citation type="submission" date="2016-09" db="EMBL/GenBank/DDBJ databases">
        <title>Complete genome sequence of microbes from the polar regions.</title>
        <authorList>
            <person name="Liao L."/>
            <person name="Chen B."/>
        </authorList>
    </citation>
    <scope>NUCLEOTIDE SEQUENCE [LARGE SCALE GENOMIC DNA]</scope>
    <source>
        <strain evidence="1 2">ZS314</strain>
    </source>
</reference>
<accession>A0A7L5AM62</accession>
<organism evidence="1 2">
    <name type="scientific">Marisediminicola antarctica</name>
    <dbReference type="NCBI Taxonomy" id="674079"/>
    <lineage>
        <taxon>Bacteria</taxon>
        <taxon>Bacillati</taxon>
        <taxon>Actinomycetota</taxon>
        <taxon>Actinomycetes</taxon>
        <taxon>Micrococcales</taxon>
        <taxon>Microbacteriaceae</taxon>
        <taxon>Marisediminicola</taxon>
    </lineage>
</organism>
<dbReference type="InterPro" id="IPR045613">
    <property type="entry name" value="DUF6448"/>
</dbReference>
<dbReference type="AlphaFoldDB" id="A0A7L5AM62"/>
<evidence type="ECO:0000313" key="2">
    <source>
        <dbReference type="Proteomes" id="UP000464507"/>
    </source>
</evidence>
<keyword evidence="2" id="KW-1185">Reference proteome</keyword>
<name>A0A7L5AM62_9MICO</name>
<proteinExistence type="predicted"/>
<dbReference type="Pfam" id="PF20046">
    <property type="entry name" value="DUF6448"/>
    <property type="match status" value="1"/>
</dbReference>
<gene>
    <name evidence="1" type="ORF">BHD05_12000</name>
</gene>
<sequence length="172" mass="18805">MDGPVVTAARKALEAEDVELVLPYVHAGGEPELRSMFTTVLPVRRQSPAARAVADQLFLETVVRVHRAGDGAPYTGIKPAGLTVGRVIPLAEHSIESGSSEALVRFLSEVLRDEFTSRLEHVKLLDAMKHLSLDFARKHVEAMLGFEAYAHLVYQALSARAIHNPGDLAHHQ</sequence>
<dbReference type="Proteomes" id="UP000464507">
    <property type="component" value="Chromosome"/>
</dbReference>
<protein>
    <submittedName>
        <fullName evidence="1">Uncharacterized protein</fullName>
    </submittedName>
</protein>
<evidence type="ECO:0000313" key="1">
    <source>
        <dbReference type="EMBL" id="QHO71172.1"/>
    </source>
</evidence>
<dbReference type="KEGG" id="mant:BHD05_12000"/>